<proteinExistence type="predicted"/>
<dbReference type="Proteomes" id="UP001589589">
    <property type="component" value="Unassembled WGS sequence"/>
</dbReference>
<dbReference type="PROSITE" id="PS51257">
    <property type="entry name" value="PROKAR_LIPOPROTEIN"/>
    <property type="match status" value="1"/>
</dbReference>
<accession>A0ABV5FRK1</accession>
<dbReference type="RefSeq" id="WP_290264200.1">
    <property type="nucleotide sequence ID" value="NZ_JAUFQQ010000003.1"/>
</dbReference>
<protein>
    <recommendedName>
        <fullName evidence="3">Membrane-bound lysozyme-inhibitor of c-type lysozyme</fullName>
    </recommendedName>
</protein>
<comment type="caution">
    <text evidence="1">The sequence shown here is derived from an EMBL/GenBank/DDBJ whole genome shotgun (WGS) entry which is preliminary data.</text>
</comment>
<evidence type="ECO:0000313" key="2">
    <source>
        <dbReference type="Proteomes" id="UP001589589"/>
    </source>
</evidence>
<organism evidence="1 2">
    <name type="scientific">Flavobacterium branchiarum</name>
    <dbReference type="NCBI Taxonomy" id="1114870"/>
    <lineage>
        <taxon>Bacteria</taxon>
        <taxon>Pseudomonadati</taxon>
        <taxon>Bacteroidota</taxon>
        <taxon>Flavobacteriia</taxon>
        <taxon>Flavobacteriales</taxon>
        <taxon>Flavobacteriaceae</taxon>
        <taxon>Flavobacterium</taxon>
    </lineage>
</organism>
<sequence length="123" mass="13603">MRKVQLAGAIMFASLIITSCKNESKETVADKDSTTLTTIEPAPLEEIITDTVTNSEGIQLITNFNNAKGTLTIDLSGEKIEMVQDTMASGVKAHNDKYEYTNWHGETELKKDGKVVFFSKDKE</sequence>
<evidence type="ECO:0008006" key="3">
    <source>
        <dbReference type="Google" id="ProtNLM"/>
    </source>
</evidence>
<name>A0ABV5FRK1_9FLAO</name>
<gene>
    <name evidence="1" type="ORF">ACFFUQ_19415</name>
</gene>
<evidence type="ECO:0000313" key="1">
    <source>
        <dbReference type="EMBL" id="MFB9066190.1"/>
    </source>
</evidence>
<keyword evidence="2" id="KW-1185">Reference proteome</keyword>
<reference evidence="1 2" key="1">
    <citation type="submission" date="2024-09" db="EMBL/GenBank/DDBJ databases">
        <authorList>
            <person name="Sun Q."/>
            <person name="Mori K."/>
        </authorList>
    </citation>
    <scope>NUCLEOTIDE SEQUENCE [LARGE SCALE GENOMIC DNA]</scope>
    <source>
        <strain evidence="1 2">CECT 7908</strain>
    </source>
</reference>
<dbReference type="EMBL" id="JBHMEX010000063">
    <property type="protein sequence ID" value="MFB9066190.1"/>
    <property type="molecule type" value="Genomic_DNA"/>
</dbReference>